<dbReference type="PRINTS" id="PR00245">
    <property type="entry name" value="OLFACTORYR"/>
</dbReference>
<dbReference type="PANTHER" id="PTHR24242:SF359">
    <property type="entry name" value="ODORANT RECEPTOR-RELATED"/>
    <property type="match status" value="1"/>
</dbReference>
<dbReference type="GO" id="GO:0004984">
    <property type="term" value="F:olfactory receptor activity"/>
    <property type="evidence" value="ECO:0007669"/>
    <property type="project" value="InterPro"/>
</dbReference>
<keyword evidence="16" id="KW-1185">Reference proteome</keyword>
<evidence type="ECO:0000256" key="7">
    <source>
        <dbReference type="ARBA" id="ARBA00023040"/>
    </source>
</evidence>
<keyword evidence="4 13" id="KW-0812">Transmembrane</keyword>
<dbReference type="EMBL" id="MU551727">
    <property type="protein sequence ID" value="KAI5616458.1"/>
    <property type="molecule type" value="Genomic_DNA"/>
</dbReference>
<dbReference type="SUPFAM" id="SSF81321">
    <property type="entry name" value="Family A G protein-coupled receptor-like"/>
    <property type="match status" value="1"/>
</dbReference>
<dbReference type="GO" id="GO:0004930">
    <property type="term" value="F:G protein-coupled receptor activity"/>
    <property type="evidence" value="ECO:0007669"/>
    <property type="project" value="UniProtKB-KW"/>
</dbReference>
<evidence type="ECO:0000256" key="6">
    <source>
        <dbReference type="ARBA" id="ARBA00022989"/>
    </source>
</evidence>
<keyword evidence="2" id="KW-1003">Cell membrane</keyword>
<feature type="transmembrane region" description="Helical" evidence="13">
    <location>
        <begin position="267"/>
        <end position="286"/>
    </location>
</feature>
<accession>A0AAD5AH61</accession>
<keyword evidence="11" id="KW-0325">Glycoprotein</keyword>
<evidence type="ECO:0000256" key="11">
    <source>
        <dbReference type="ARBA" id="ARBA00023180"/>
    </source>
</evidence>
<evidence type="ECO:0000256" key="8">
    <source>
        <dbReference type="ARBA" id="ARBA00023136"/>
    </source>
</evidence>
<dbReference type="Gene3D" id="1.20.1070.10">
    <property type="entry name" value="Rhodopsin 7-helix transmembrane proteins"/>
    <property type="match status" value="1"/>
</dbReference>
<dbReference type="InterPro" id="IPR000276">
    <property type="entry name" value="GPCR_Rhodpsn"/>
</dbReference>
<feature type="transmembrane region" description="Helical" evidence="13">
    <location>
        <begin position="94"/>
        <end position="113"/>
    </location>
</feature>
<name>A0AAD5AH61_SILAS</name>
<keyword evidence="10 15" id="KW-0675">Receptor</keyword>
<gene>
    <name evidence="15" type="ORF">C0J50_23973</name>
</gene>
<keyword evidence="3" id="KW-0716">Sensory transduction</keyword>
<keyword evidence="6 13" id="KW-1133">Transmembrane helix</keyword>
<dbReference type="Pfam" id="PF13853">
    <property type="entry name" value="7tm_4"/>
    <property type="match status" value="1"/>
</dbReference>
<keyword evidence="8 13" id="KW-0472">Membrane</keyword>
<evidence type="ECO:0000256" key="13">
    <source>
        <dbReference type="SAM" id="Phobius"/>
    </source>
</evidence>
<dbReference type="PANTHER" id="PTHR24242">
    <property type="entry name" value="G-PROTEIN COUPLED RECEPTOR"/>
    <property type="match status" value="1"/>
</dbReference>
<dbReference type="PROSITE" id="PS50262">
    <property type="entry name" value="G_PROTEIN_RECEP_F1_2"/>
    <property type="match status" value="1"/>
</dbReference>
<dbReference type="InterPro" id="IPR050939">
    <property type="entry name" value="Olfactory_GPCR1"/>
</dbReference>
<feature type="transmembrane region" description="Helical" evidence="13">
    <location>
        <begin position="18"/>
        <end position="44"/>
    </location>
</feature>
<evidence type="ECO:0000256" key="4">
    <source>
        <dbReference type="ARBA" id="ARBA00022692"/>
    </source>
</evidence>
<feature type="non-terminal residue" evidence="15">
    <location>
        <position position="306"/>
    </location>
</feature>
<dbReference type="PRINTS" id="PR00237">
    <property type="entry name" value="GPCRRHODOPSN"/>
</dbReference>
<evidence type="ECO:0000256" key="3">
    <source>
        <dbReference type="ARBA" id="ARBA00022606"/>
    </source>
</evidence>
<feature type="transmembrane region" description="Helical" evidence="13">
    <location>
        <begin position="229"/>
        <end position="247"/>
    </location>
</feature>
<feature type="transmembrane region" description="Helical" evidence="13">
    <location>
        <begin position="56"/>
        <end position="82"/>
    </location>
</feature>
<dbReference type="Proteomes" id="UP001205998">
    <property type="component" value="Unassembled WGS sequence"/>
</dbReference>
<evidence type="ECO:0000256" key="1">
    <source>
        <dbReference type="ARBA" id="ARBA00004651"/>
    </source>
</evidence>
<organism evidence="15 16">
    <name type="scientific">Silurus asotus</name>
    <name type="common">Amur catfish</name>
    <name type="synonym">Parasilurus asotus</name>
    <dbReference type="NCBI Taxonomy" id="30991"/>
    <lineage>
        <taxon>Eukaryota</taxon>
        <taxon>Metazoa</taxon>
        <taxon>Chordata</taxon>
        <taxon>Craniata</taxon>
        <taxon>Vertebrata</taxon>
        <taxon>Euteleostomi</taxon>
        <taxon>Actinopterygii</taxon>
        <taxon>Neopterygii</taxon>
        <taxon>Teleostei</taxon>
        <taxon>Ostariophysi</taxon>
        <taxon>Siluriformes</taxon>
        <taxon>Siluridae</taxon>
        <taxon>Silurus</taxon>
    </lineage>
</organism>
<keyword evidence="9" id="KW-1015">Disulfide bond</keyword>
<feature type="transmembrane region" description="Helical" evidence="13">
    <location>
        <begin position="194"/>
        <end position="217"/>
    </location>
</feature>
<evidence type="ECO:0000256" key="5">
    <source>
        <dbReference type="ARBA" id="ARBA00022725"/>
    </source>
</evidence>
<dbReference type="GO" id="GO:0005886">
    <property type="term" value="C:plasma membrane"/>
    <property type="evidence" value="ECO:0007669"/>
    <property type="project" value="UniProtKB-SubCell"/>
</dbReference>
<sequence>KIINQFVFTGFDNVEKPVIIGCVILSAYILVMFANLANICFIVIDKHLHQPMYLFICNLAVVDMLYCTSSCPTMIGILIVGFKTITYLPCILQMYSFSLGLVMEVFTLSVMAFDRLIAIVKPLHYHAILTNIRSVLLTFLLWILGFATLSIVPVTVIPLPLCSSTVKYIFCDYAAVVRTSCVDPEPYFNLMSSYTFSIMLGTFGFICLSYLKIVIVVVKMKSIGNTKKVFHTCLSHLIVIICYYGPIFMMSVITRLGLALSLEERNGLRIGSIIGPSLINPFVYCFRTKEIRNKILRFVSKVEPTK</sequence>
<dbReference type="InterPro" id="IPR017452">
    <property type="entry name" value="GPCR_Rhodpsn_7TM"/>
</dbReference>
<evidence type="ECO:0000259" key="14">
    <source>
        <dbReference type="PROSITE" id="PS50262"/>
    </source>
</evidence>
<dbReference type="SMART" id="SM01381">
    <property type="entry name" value="7TM_GPCR_Srsx"/>
    <property type="match status" value="1"/>
</dbReference>
<keyword evidence="12" id="KW-0807">Transducer</keyword>
<feature type="non-terminal residue" evidence="15">
    <location>
        <position position="1"/>
    </location>
</feature>
<comment type="subcellular location">
    <subcellularLocation>
        <location evidence="1">Cell membrane</location>
        <topology evidence="1">Multi-pass membrane protein</topology>
    </subcellularLocation>
</comment>
<evidence type="ECO:0000256" key="12">
    <source>
        <dbReference type="ARBA" id="ARBA00023224"/>
    </source>
</evidence>
<evidence type="ECO:0000313" key="15">
    <source>
        <dbReference type="EMBL" id="KAI5616458.1"/>
    </source>
</evidence>
<dbReference type="InterPro" id="IPR000725">
    <property type="entry name" value="Olfact_rcpt"/>
</dbReference>
<dbReference type="AlphaFoldDB" id="A0AAD5AH61"/>
<comment type="caution">
    <text evidence="15">The sequence shown here is derived from an EMBL/GenBank/DDBJ whole genome shotgun (WGS) entry which is preliminary data.</text>
</comment>
<dbReference type="FunFam" id="1.20.1070.10:FF:000024">
    <property type="entry name" value="Olfactory receptor"/>
    <property type="match status" value="1"/>
</dbReference>
<reference evidence="15" key="1">
    <citation type="submission" date="2018-07" db="EMBL/GenBank/DDBJ databases">
        <title>Comparative genomics of catfishes provides insights into carnivory and benthic adaptation.</title>
        <authorList>
            <person name="Zhang Y."/>
            <person name="Wang D."/>
            <person name="Peng Z."/>
            <person name="Zheng S."/>
            <person name="Shao F."/>
            <person name="Tao W."/>
        </authorList>
    </citation>
    <scope>NUCLEOTIDE SEQUENCE</scope>
    <source>
        <strain evidence="15">Chongqing</strain>
    </source>
</reference>
<keyword evidence="7" id="KW-0297">G-protein coupled receptor</keyword>
<feature type="transmembrane region" description="Helical" evidence="13">
    <location>
        <begin position="134"/>
        <end position="157"/>
    </location>
</feature>
<protein>
    <submittedName>
        <fullName evidence="15">Odorant receptor, family G, subfamily 106, member 4</fullName>
    </submittedName>
</protein>
<feature type="domain" description="G-protein coupled receptors family 1 profile" evidence="14">
    <location>
        <begin position="34"/>
        <end position="284"/>
    </location>
</feature>
<keyword evidence="5" id="KW-0552">Olfaction</keyword>
<evidence type="ECO:0000256" key="9">
    <source>
        <dbReference type="ARBA" id="ARBA00023157"/>
    </source>
</evidence>
<evidence type="ECO:0000256" key="10">
    <source>
        <dbReference type="ARBA" id="ARBA00023170"/>
    </source>
</evidence>
<evidence type="ECO:0000313" key="16">
    <source>
        <dbReference type="Proteomes" id="UP001205998"/>
    </source>
</evidence>
<proteinExistence type="predicted"/>
<evidence type="ECO:0000256" key="2">
    <source>
        <dbReference type="ARBA" id="ARBA00022475"/>
    </source>
</evidence>